<proteinExistence type="predicted"/>
<evidence type="ECO:0000313" key="1">
    <source>
        <dbReference type="EMBL" id="CAH2096002.1"/>
    </source>
</evidence>
<dbReference type="Proteomes" id="UP001153954">
    <property type="component" value="Unassembled WGS sequence"/>
</dbReference>
<sequence length="113" mass="12612">MSEIVINSSDQHTLQLDNDVDKRKCSDSDVIKDDEAVKEGGDEGRIATHRENRLTSIIDQLRCQNKMKGKSRVQEHRDPVIALSSISLLLSELRLIVITANCARAPDACLLSR</sequence>
<comment type="caution">
    <text evidence="1">The sequence shown here is derived from an EMBL/GenBank/DDBJ whole genome shotgun (WGS) entry which is preliminary data.</text>
</comment>
<dbReference type="EMBL" id="CAKOGL010000016">
    <property type="protein sequence ID" value="CAH2096002.1"/>
    <property type="molecule type" value="Genomic_DNA"/>
</dbReference>
<gene>
    <name evidence="1" type="ORF">EEDITHA_LOCUS11388</name>
</gene>
<dbReference type="AlphaFoldDB" id="A0AAU9UD31"/>
<name>A0AAU9UD31_EUPED</name>
<organism evidence="1 2">
    <name type="scientific">Euphydryas editha</name>
    <name type="common">Edith's checkerspot</name>
    <dbReference type="NCBI Taxonomy" id="104508"/>
    <lineage>
        <taxon>Eukaryota</taxon>
        <taxon>Metazoa</taxon>
        <taxon>Ecdysozoa</taxon>
        <taxon>Arthropoda</taxon>
        <taxon>Hexapoda</taxon>
        <taxon>Insecta</taxon>
        <taxon>Pterygota</taxon>
        <taxon>Neoptera</taxon>
        <taxon>Endopterygota</taxon>
        <taxon>Lepidoptera</taxon>
        <taxon>Glossata</taxon>
        <taxon>Ditrysia</taxon>
        <taxon>Papilionoidea</taxon>
        <taxon>Nymphalidae</taxon>
        <taxon>Nymphalinae</taxon>
        <taxon>Euphydryas</taxon>
    </lineage>
</organism>
<reference evidence="1" key="1">
    <citation type="submission" date="2022-03" db="EMBL/GenBank/DDBJ databases">
        <authorList>
            <person name="Tunstrom K."/>
        </authorList>
    </citation>
    <scope>NUCLEOTIDE SEQUENCE</scope>
</reference>
<protein>
    <submittedName>
        <fullName evidence="1">Uncharacterized protein</fullName>
    </submittedName>
</protein>
<evidence type="ECO:0000313" key="2">
    <source>
        <dbReference type="Proteomes" id="UP001153954"/>
    </source>
</evidence>
<accession>A0AAU9UD31</accession>
<keyword evidence="2" id="KW-1185">Reference proteome</keyword>